<gene>
    <name evidence="1" type="ORF">OL497_12675</name>
</gene>
<dbReference type="EMBL" id="JAPDNS010000001">
    <property type="protein sequence ID" value="MCW3484758.1"/>
    <property type="molecule type" value="Genomic_DNA"/>
</dbReference>
<dbReference type="Proteomes" id="UP001207742">
    <property type="component" value="Unassembled WGS sequence"/>
</dbReference>
<name>A0ABT3ILB7_9BACT</name>
<protein>
    <submittedName>
        <fullName evidence="1">Class I lanthipeptide</fullName>
    </submittedName>
</protein>
<evidence type="ECO:0000313" key="1">
    <source>
        <dbReference type="EMBL" id="MCW3484758.1"/>
    </source>
</evidence>
<comment type="caution">
    <text evidence="1">The sequence shown here is derived from an EMBL/GenBank/DDBJ whole genome shotgun (WGS) entry which is preliminary data.</text>
</comment>
<dbReference type="NCBIfam" id="NF038153">
    <property type="entry name" value="lant_leader_L1a"/>
    <property type="match status" value="1"/>
</dbReference>
<proteinExistence type="predicted"/>
<reference evidence="1 2" key="1">
    <citation type="submission" date="2022-10" db="EMBL/GenBank/DDBJ databases">
        <title>Chitinophaga nivalis PC15 sp. nov., isolated from Pyeongchang county, South Korea.</title>
        <authorList>
            <person name="Trinh H.N."/>
        </authorList>
    </citation>
    <scope>NUCLEOTIDE SEQUENCE [LARGE SCALE GENOMIC DNA]</scope>
    <source>
        <strain evidence="1 2">PC14</strain>
    </source>
</reference>
<accession>A0ABT3ILB7</accession>
<keyword evidence="2" id="KW-1185">Reference proteome</keyword>
<dbReference type="InterPro" id="IPR058238">
    <property type="entry name" value="Lant_leader_dom"/>
</dbReference>
<sequence>MKSKKIALNKKLFLNKGTVTTLNVSAQEHIAGGYPPSRKFTNLSRAMVKAECLCCTV</sequence>
<organism evidence="1 2">
    <name type="scientific">Chitinophaga nivalis</name>
    <dbReference type="NCBI Taxonomy" id="2991709"/>
    <lineage>
        <taxon>Bacteria</taxon>
        <taxon>Pseudomonadati</taxon>
        <taxon>Bacteroidota</taxon>
        <taxon>Chitinophagia</taxon>
        <taxon>Chitinophagales</taxon>
        <taxon>Chitinophagaceae</taxon>
        <taxon>Chitinophaga</taxon>
    </lineage>
</organism>
<dbReference type="RefSeq" id="WP_264730610.1">
    <property type="nucleotide sequence ID" value="NZ_JAPDNR010000001.1"/>
</dbReference>
<evidence type="ECO:0000313" key="2">
    <source>
        <dbReference type="Proteomes" id="UP001207742"/>
    </source>
</evidence>